<evidence type="ECO:0000256" key="2">
    <source>
        <dbReference type="SAM" id="MobiDB-lite"/>
    </source>
</evidence>
<protein>
    <recommendedName>
        <fullName evidence="3">Outer membrane lipoprotein BamD-like domain-containing protein</fullName>
    </recommendedName>
</protein>
<dbReference type="AlphaFoldDB" id="A0A0K1PVK1"/>
<dbReference type="STRING" id="1391654.AKJ09_04065"/>
<feature type="region of interest" description="Disordered" evidence="2">
    <location>
        <begin position="1"/>
        <end position="22"/>
    </location>
</feature>
<evidence type="ECO:0000256" key="1">
    <source>
        <dbReference type="ARBA" id="ARBA00022729"/>
    </source>
</evidence>
<dbReference type="EMBL" id="CP012333">
    <property type="protein sequence ID" value="AKU97401.1"/>
    <property type="molecule type" value="Genomic_DNA"/>
</dbReference>
<gene>
    <name evidence="4" type="ORF">AKJ09_04065</name>
</gene>
<evidence type="ECO:0000313" key="4">
    <source>
        <dbReference type="EMBL" id="AKU97401.1"/>
    </source>
</evidence>
<accession>A0A0K1PVK1</accession>
<evidence type="ECO:0000259" key="3">
    <source>
        <dbReference type="Pfam" id="PF13525"/>
    </source>
</evidence>
<dbReference type="Gene3D" id="1.25.40.10">
    <property type="entry name" value="Tetratricopeptide repeat domain"/>
    <property type="match status" value="1"/>
</dbReference>
<dbReference type="KEGG" id="llu:AKJ09_04065"/>
<feature type="domain" description="Outer membrane lipoprotein BamD-like" evidence="3">
    <location>
        <begin position="182"/>
        <end position="254"/>
    </location>
</feature>
<sequence>MSDSKVPRRLLDSADSSDPLGRSLLSAARGDRLAPKHASALVSAVLASSAATSAASSEAPSKRIEPPAATSTGTFLKLAALTVTAGSLAFVVMNASSPVATTTPAPTLTAPIAAPAATAVEAPPSPSSKDEPTISVTDLPTAVPSAAPPSKVVRDNASPAAATTASPKIEEPASIEAELAALREARTLLREGKADEARNVLDAYTKRFPHGTLVPEADALAIEAAVAGGHSQEARALADAFLAKHPTSPQAPRVRILRERLEAR</sequence>
<dbReference type="InterPro" id="IPR011990">
    <property type="entry name" value="TPR-like_helical_dom_sf"/>
</dbReference>
<dbReference type="InterPro" id="IPR039565">
    <property type="entry name" value="BamD-like"/>
</dbReference>
<organism evidence="4 5">
    <name type="scientific">Labilithrix luteola</name>
    <dbReference type="NCBI Taxonomy" id="1391654"/>
    <lineage>
        <taxon>Bacteria</taxon>
        <taxon>Pseudomonadati</taxon>
        <taxon>Myxococcota</taxon>
        <taxon>Polyangia</taxon>
        <taxon>Polyangiales</taxon>
        <taxon>Labilitrichaceae</taxon>
        <taxon>Labilithrix</taxon>
    </lineage>
</organism>
<keyword evidence="5" id="KW-1185">Reference proteome</keyword>
<keyword evidence="1" id="KW-0732">Signal</keyword>
<reference evidence="4 5" key="1">
    <citation type="submission" date="2015-08" db="EMBL/GenBank/DDBJ databases">
        <authorList>
            <person name="Babu N.S."/>
            <person name="Beckwith C.J."/>
            <person name="Beseler K.G."/>
            <person name="Brison A."/>
            <person name="Carone J.V."/>
            <person name="Caskin T.P."/>
            <person name="Diamond M."/>
            <person name="Durham M.E."/>
            <person name="Foxe J.M."/>
            <person name="Go M."/>
            <person name="Henderson B.A."/>
            <person name="Jones I.B."/>
            <person name="McGettigan J.A."/>
            <person name="Micheletti S.J."/>
            <person name="Nasrallah M.E."/>
            <person name="Ortiz D."/>
            <person name="Piller C.R."/>
            <person name="Privatt S.R."/>
            <person name="Schneider S.L."/>
            <person name="Sharp S."/>
            <person name="Smith T.C."/>
            <person name="Stanton J.D."/>
            <person name="Ullery H.E."/>
            <person name="Wilson R.J."/>
            <person name="Serrano M.G."/>
            <person name="Buck G."/>
            <person name="Lee V."/>
            <person name="Wang Y."/>
            <person name="Carvalho R."/>
            <person name="Voegtly L."/>
            <person name="Shi R."/>
            <person name="Duckworth R."/>
            <person name="Johnson A."/>
            <person name="Loviza R."/>
            <person name="Walstead R."/>
            <person name="Shah Z."/>
            <person name="Kiflezghi M."/>
            <person name="Wade K."/>
            <person name="Ball S.L."/>
            <person name="Bradley K.W."/>
            <person name="Asai D.J."/>
            <person name="Bowman C.A."/>
            <person name="Russell D.A."/>
            <person name="Pope W.H."/>
            <person name="Jacobs-Sera D."/>
            <person name="Hendrix R.W."/>
            <person name="Hatfull G.F."/>
        </authorList>
    </citation>
    <scope>NUCLEOTIDE SEQUENCE [LARGE SCALE GENOMIC DNA]</scope>
    <source>
        <strain evidence="4 5">DSM 27648</strain>
    </source>
</reference>
<dbReference type="Pfam" id="PF13525">
    <property type="entry name" value="YfiO"/>
    <property type="match status" value="1"/>
</dbReference>
<proteinExistence type="predicted"/>
<evidence type="ECO:0000313" key="5">
    <source>
        <dbReference type="Proteomes" id="UP000064967"/>
    </source>
</evidence>
<feature type="compositionally biased region" description="Low complexity" evidence="2">
    <location>
        <begin position="157"/>
        <end position="167"/>
    </location>
</feature>
<dbReference type="Proteomes" id="UP000064967">
    <property type="component" value="Chromosome"/>
</dbReference>
<dbReference type="RefSeq" id="WP_146648539.1">
    <property type="nucleotide sequence ID" value="NZ_CP012333.1"/>
</dbReference>
<name>A0A0K1PVK1_9BACT</name>
<feature type="region of interest" description="Disordered" evidence="2">
    <location>
        <begin position="118"/>
        <end position="169"/>
    </location>
</feature>
<feature type="compositionally biased region" description="Basic and acidic residues" evidence="2">
    <location>
        <begin position="1"/>
        <end position="12"/>
    </location>
</feature>